<accession>C7Z3R2</accession>
<dbReference type="VEuPathDB" id="FungiDB:NECHADRAFT_83339"/>
<gene>
    <name evidence="2" type="ORF">NECHADRAFT_83339</name>
</gene>
<evidence type="ECO:0000256" key="1">
    <source>
        <dbReference type="ARBA" id="ARBA00023242"/>
    </source>
</evidence>
<dbReference type="KEGG" id="nhe:NECHADRAFT_83339"/>
<dbReference type="InParanoid" id="C7Z3R2"/>
<keyword evidence="1" id="KW-0539">Nucleus</keyword>
<keyword evidence="3" id="KW-1185">Reference proteome</keyword>
<dbReference type="OrthoDB" id="3546279at2759"/>
<dbReference type="Proteomes" id="UP000005206">
    <property type="component" value="Chromosome 8"/>
</dbReference>
<protein>
    <recommendedName>
        <fullName evidence="4">Transcription factor domain-containing protein</fullName>
    </recommendedName>
</protein>
<evidence type="ECO:0000313" key="3">
    <source>
        <dbReference type="Proteomes" id="UP000005206"/>
    </source>
</evidence>
<dbReference type="HOGENOM" id="CLU_024934_0_4_1"/>
<dbReference type="eggNOG" id="ENOG502SP5N">
    <property type="taxonomic scope" value="Eukaryota"/>
</dbReference>
<sequence length="396" mass="44992">MPRLGYKKSRKGCLRCKQRRLLIVSVTKNNHAPLAQGTALPASFRNIRMQQDRLLDLEILTSQTDLRRDWVSPSMSPDPYPYFAKFVTGQEPVEKSTWLTDLELMHHYTFSTYLTLPRANELQQVWQVEVPKLALAHAFLLHQVLSVSAHHLAYLHPDRPTLSICASQHQNKAVVGLRTAVPTITEENCPEIFVASSLLYICAFASFSTPSRDEQPRIDDLVDVFLLIRGMSDILNSYNDALTASKLGMLFMRGDASEPSPILSAMVEKLRQLEIPNAFDPETTNLCRESILSSINWIENCVATTRMPDLRVAMSWSLSLEPEFMDLVRRHHPIALCVIGHYCVILHHTGLDHWFLRGWGKPILSDIMEKIDPEWKCLLEWPLVAIGANEANGMRV</sequence>
<dbReference type="InterPro" id="IPR021858">
    <property type="entry name" value="Fun_TF"/>
</dbReference>
<evidence type="ECO:0008006" key="4">
    <source>
        <dbReference type="Google" id="ProtNLM"/>
    </source>
</evidence>
<dbReference type="InterPro" id="IPR053157">
    <property type="entry name" value="Sterol_Uptake_Regulator"/>
</dbReference>
<dbReference type="RefSeq" id="XP_003046893.1">
    <property type="nucleotide sequence ID" value="XM_003046847.1"/>
</dbReference>
<proteinExistence type="predicted"/>
<dbReference type="GeneID" id="9675478"/>
<dbReference type="PANTHER" id="PTHR47784">
    <property type="entry name" value="STEROL UPTAKE CONTROL PROTEIN 2"/>
    <property type="match status" value="1"/>
</dbReference>
<dbReference type="EMBL" id="GG698909">
    <property type="protein sequence ID" value="EEU41180.1"/>
    <property type="molecule type" value="Genomic_DNA"/>
</dbReference>
<dbReference type="Pfam" id="PF11951">
    <property type="entry name" value="Fungal_trans_2"/>
    <property type="match status" value="1"/>
</dbReference>
<dbReference type="OMA" id="DLELMHQ"/>
<evidence type="ECO:0000313" key="2">
    <source>
        <dbReference type="EMBL" id="EEU41180.1"/>
    </source>
</evidence>
<dbReference type="GO" id="GO:0001228">
    <property type="term" value="F:DNA-binding transcription activator activity, RNA polymerase II-specific"/>
    <property type="evidence" value="ECO:0007669"/>
    <property type="project" value="TreeGrafter"/>
</dbReference>
<dbReference type="PANTHER" id="PTHR47784:SF5">
    <property type="entry name" value="STEROL UPTAKE CONTROL PROTEIN 2"/>
    <property type="match status" value="1"/>
</dbReference>
<reference evidence="2 3" key="1">
    <citation type="journal article" date="2009" name="PLoS Genet.">
        <title>The genome of Nectria haematococca: contribution of supernumerary chromosomes to gene expansion.</title>
        <authorList>
            <person name="Coleman J.J."/>
            <person name="Rounsley S.D."/>
            <person name="Rodriguez-Carres M."/>
            <person name="Kuo A."/>
            <person name="Wasmann C.C."/>
            <person name="Grimwood J."/>
            <person name="Schmutz J."/>
            <person name="Taga M."/>
            <person name="White G.J."/>
            <person name="Zhou S."/>
            <person name="Schwartz D.C."/>
            <person name="Freitag M."/>
            <person name="Ma L.J."/>
            <person name="Danchin E.G."/>
            <person name="Henrissat B."/>
            <person name="Coutinho P.M."/>
            <person name="Nelson D.R."/>
            <person name="Straney D."/>
            <person name="Napoli C.A."/>
            <person name="Barker B.M."/>
            <person name="Gribskov M."/>
            <person name="Rep M."/>
            <person name="Kroken S."/>
            <person name="Molnar I."/>
            <person name="Rensing C."/>
            <person name="Kennell J.C."/>
            <person name="Zamora J."/>
            <person name="Farman M.L."/>
            <person name="Selker E.U."/>
            <person name="Salamov A."/>
            <person name="Shapiro H."/>
            <person name="Pangilinan J."/>
            <person name="Lindquist E."/>
            <person name="Lamers C."/>
            <person name="Grigoriev I.V."/>
            <person name="Geiser D.M."/>
            <person name="Covert S.F."/>
            <person name="Temporini E."/>
            <person name="Vanetten H.D."/>
        </authorList>
    </citation>
    <scope>NUCLEOTIDE SEQUENCE [LARGE SCALE GENOMIC DNA]</scope>
    <source>
        <strain evidence="3">ATCC MYA-4622 / CBS 123669 / FGSC 9596 / NRRL 45880 / 77-13-4</strain>
    </source>
</reference>
<name>C7Z3R2_FUSV7</name>
<dbReference type="AlphaFoldDB" id="C7Z3R2"/>
<organism evidence="2 3">
    <name type="scientific">Fusarium vanettenii (strain ATCC MYA-4622 / CBS 123669 / FGSC 9596 / NRRL 45880 / 77-13-4)</name>
    <name type="common">Fusarium solani subsp. pisi</name>
    <dbReference type="NCBI Taxonomy" id="660122"/>
    <lineage>
        <taxon>Eukaryota</taxon>
        <taxon>Fungi</taxon>
        <taxon>Dikarya</taxon>
        <taxon>Ascomycota</taxon>
        <taxon>Pezizomycotina</taxon>
        <taxon>Sordariomycetes</taxon>
        <taxon>Hypocreomycetidae</taxon>
        <taxon>Hypocreales</taxon>
        <taxon>Nectriaceae</taxon>
        <taxon>Fusarium</taxon>
        <taxon>Fusarium solani species complex</taxon>
        <taxon>Fusarium vanettenii</taxon>
    </lineage>
</organism>